<evidence type="ECO:0000313" key="5">
    <source>
        <dbReference type="EMBL" id="MDM8202242.1"/>
    </source>
</evidence>
<evidence type="ECO:0000256" key="3">
    <source>
        <dbReference type="ARBA" id="ARBA00023163"/>
    </source>
</evidence>
<dbReference type="Gene3D" id="1.10.10.60">
    <property type="entry name" value="Homeodomain-like"/>
    <property type="match status" value="2"/>
</dbReference>
<dbReference type="Pfam" id="PF12833">
    <property type="entry name" value="HTH_18"/>
    <property type="match status" value="1"/>
</dbReference>
<keyword evidence="6" id="KW-1185">Reference proteome</keyword>
<keyword evidence="1" id="KW-0805">Transcription regulation</keyword>
<dbReference type="Proteomes" id="UP001529380">
    <property type="component" value="Unassembled WGS sequence"/>
</dbReference>
<comment type="caution">
    <text evidence="5">The sequence shown here is derived from an EMBL/GenBank/DDBJ whole genome shotgun (WGS) entry which is preliminary data.</text>
</comment>
<dbReference type="PROSITE" id="PS01124">
    <property type="entry name" value="HTH_ARAC_FAMILY_2"/>
    <property type="match status" value="1"/>
</dbReference>
<dbReference type="RefSeq" id="WP_289600577.1">
    <property type="nucleotide sequence ID" value="NZ_JAUDCL010000031.1"/>
</dbReference>
<proteinExistence type="predicted"/>
<evidence type="ECO:0000313" key="6">
    <source>
        <dbReference type="Proteomes" id="UP001529380"/>
    </source>
</evidence>
<organism evidence="5 6">
    <name type="scientific">Allofournierella massiliensis</name>
    <dbReference type="NCBI Taxonomy" id="1650663"/>
    <lineage>
        <taxon>Bacteria</taxon>
        <taxon>Bacillati</taxon>
        <taxon>Bacillota</taxon>
        <taxon>Clostridia</taxon>
        <taxon>Eubacteriales</taxon>
        <taxon>Oscillospiraceae</taxon>
        <taxon>Allofournierella</taxon>
    </lineage>
</organism>
<dbReference type="EMBL" id="JAUDCL010000031">
    <property type="protein sequence ID" value="MDM8202242.1"/>
    <property type="molecule type" value="Genomic_DNA"/>
</dbReference>
<evidence type="ECO:0000259" key="4">
    <source>
        <dbReference type="PROSITE" id="PS01124"/>
    </source>
</evidence>
<keyword evidence="2" id="KW-0238">DNA-binding</keyword>
<feature type="domain" description="HTH araC/xylS-type" evidence="4">
    <location>
        <begin position="168"/>
        <end position="266"/>
    </location>
</feature>
<sequence>MEQTLLQSLSPRFAGWHDSGAVLHTDSRQSYGRRVVEHYEIEYIVFSRSGCIVANGIPVQTIPQSVFLRRPGMEVEGIGVYRSLFVEFDLNDGADRLQALDRLTPVLFNGEELGLDESFFLGLALPVRLQPWQLLEWKAKLLHLLAVLLRQGETSSEATGQEGSAAVRRALRYIRSHYAEPVTLDQLAGAAGYSRCYFCKLFKKVTQLTPLQYLVCYRLEQAKKQMLESDEPLEAVMLETGFHNYGYFWRAFRQIYGLSPQAFRQQMRQGPGQPPARQRGIAEDVFGCAGPGDLV</sequence>
<protein>
    <submittedName>
        <fullName evidence="5">AraC family transcriptional regulator</fullName>
    </submittedName>
</protein>
<reference evidence="5 6" key="1">
    <citation type="submission" date="2023-06" db="EMBL/GenBank/DDBJ databases">
        <title>Identification and characterization of horizontal gene transfer across gut microbiota members of farm animals based on homology search.</title>
        <authorList>
            <person name="Schwarzerova J."/>
            <person name="Nykrynova M."/>
            <person name="Jureckova K."/>
            <person name="Cejkova D."/>
            <person name="Rychlik I."/>
        </authorList>
    </citation>
    <scope>NUCLEOTIDE SEQUENCE [LARGE SCALE GENOMIC DNA]</scope>
    <source>
        <strain evidence="5 6">ET340</strain>
    </source>
</reference>
<dbReference type="InterPro" id="IPR018060">
    <property type="entry name" value="HTH_AraC"/>
</dbReference>
<dbReference type="PANTHER" id="PTHR46796">
    <property type="entry name" value="HTH-TYPE TRANSCRIPTIONAL ACTIVATOR RHAS-RELATED"/>
    <property type="match status" value="1"/>
</dbReference>
<dbReference type="InterPro" id="IPR009057">
    <property type="entry name" value="Homeodomain-like_sf"/>
</dbReference>
<dbReference type="SUPFAM" id="SSF46689">
    <property type="entry name" value="Homeodomain-like"/>
    <property type="match status" value="2"/>
</dbReference>
<evidence type="ECO:0000256" key="2">
    <source>
        <dbReference type="ARBA" id="ARBA00023125"/>
    </source>
</evidence>
<gene>
    <name evidence="5" type="ORF">QUW08_13205</name>
</gene>
<name>A0ABT7UTP0_9FIRM</name>
<dbReference type="InterPro" id="IPR050204">
    <property type="entry name" value="AraC_XylS_family_regulators"/>
</dbReference>
<evidence type="ECO:0000256" key="1">
    <source>
        <dbReference type="ARBA" id="ARBA00023015"/>
    </source>
</evidence>
<accession>A0ABT7UTP0</accession>
<keyword evidence="3" id="KW-0804">Transcription</keyword>
<dbReference type="SMART" id="SM00342">
    <property type="entry name" value="HTH_ARAC"/>
    <property type="match status" value="1"/>
</dbReference>